<accession>A0ABS1SWG6</accession>
<keyword evidence="1" id="KW-1133">Transmembrane helix</keyword>
<feature type="transmembrane region" description="Helical" evidence="1">
    <location>
        <begin position="6"/>
        <end position="23"/>
    </location>
</feature>
<keyword evidence="1" id="KW-0472">Membrane</keyword>
<protein>
    <recommendedName>
        <fullName evidence="4">Universal stress protein B</fullName>
    </recommendedName>
</protein>
<organism evidence="2 3">
    <name type="scientific">Shewanella schlegeliana</name>
    <dbReference type="NCBI Taxonomy" id="190308"/>
    <lineage>
        <taxon>Bacteria</taxon>
        <taxon>Pseudomonadati</taxon>
        <taxon>Pseudomonadota</taxon>
        <taxon>Gammaproteobacteria</taxon>
        <taxon>Alteromonadales</taxon>
        <taxon>Shewanellaceae</taxon>
        <taxon>Shewanella</taxon>
    </lineage>
</organism>
<dbReference type="EMBL" id="JAESVD010000003">
    <property type="protein sequence ID" value="MBL4912886.1"/>
    <property type="molecule type" value="Genomic_DNA"/>
</dbReference>
<feature type="transmembrane region" description="Helical" evidence="1">
    <location>
        <begin position="87"/>
        <end position="106"/>
    </location>
</feature>
<evidence type="ECO:0000256" key="1">
    <source>
        <dbReference type="SAM" id="Phobius"/>
    </source>
</evidence>
<gene>
    <name evidence="2" type="ORF">JMA39_07010</name>
</gene>
<dbReference type="RefSeq" id="WP_202721113.1">
    <property type="nucleotide sequence ID" value="NZ_BPEX01000002.1"/>
</dbReference>
<dbReference type="Proteomes" id="UP000604898">
    <property type="component" value="Unassembled WGS sequence"/>
</dbReference>
<sequence length="107" mass="11993">MAVLVMGFIILFVGLAFMGLPELNRVLKQHDRVLWDRLLGSQGSFISSFDRTTLFIWTLGRGFENCEHIDIQYQGLLAYKRATRVKYTILAGVSLIIIGSVISLMGA</sequence>
<keyword evidence="1" id="KW-0812">Transmembrane</keyword>
<comment type="caution">
    <text evidence="2">The sequence shown here is derived from an EMBL/GenBank/DDBJ whole genome shotgun (WGS) entry which is preliminary data.</text>
</comment>
<evidence type="ECO:0000313" key="2">
    <source>
        <dbReference type="EMBL" id="MBL4912886.1"/>
    </source>
</evidence>
<name>A0ABS1SWG6_9GAMM</name>
<reference evidence="2 3" key="1">
    <citation type="submission" date="2021-01" db="EMBL/GenBank/DDBJ databases">
        <title>Genome sequence of Shewanella schlegeliana JCM 11561.</title>
        <authorList>
            <person name="Zhang H."/>
            <person name="Li C."/>
        </authorList>
    </citation>
    <scope>NUCLEOTIDE SEQUENCE [LARGE SCALE GENOMIC DNA]</scope>
    <source>
        <strain evidence="2 3">JCM 11561</strain>
    </source>
</reference>
<evidence type="ECO:0008006" key="4">
    <source>
        <dbReference type="Google" id="ProtNLM"/>
    </source>
</evidence>
<evidence type="ECO:0000313" key="3">
    <source>
        <dbReference type="Proteomes" id="UP000604898"/>
    </source>
</evidence>
<keyword evidence="3" id="KW-1185">Reference proteome</keyword>
<proteinExistence type="predicted"/>